<accession>A0ABQ6H8F1</accession>
<comment type="caution">
    <text evidence="2">The sequence shown here is derived from an EMBL/GenBank/DDBJ whole genome shotgun (WGS) entry which is preliminary data.</text>
</comment>
<dbReference type="Gene3D" id="3.30.750.24">
    <property type="entry name" value="STAS domain"/>
    <property type="match status" value="1"/>
</dbReference>
<dbReference type="Proteomes" id="UP001157134">
    <property type="component" value="Unassembled WGS sequence"/>
</dbReference>
<dbReference type="InterPro" id="IPR036513">
    <property type="entry name" value="STAS_dom_sf"/>
</dbReference>
<organism evidence="2 3">
    <name type="scientific">Thalassotalea loyana</name>
    <dbReference type="NCBI Taxonomy" id="280483"/>
    <lineage>
        <taxon>Bacteria</taxon>
        <taxon>Pseudomonadati</taxon>
        <taxon>Pseudomonadota</taxon>
        <taxon>Gammaproteobacteria</taxon>
        <taxon>Alteromonadales</taxon>
        <taxon>Colwelliaceae</taxon>
        <taxon>Thalassotalea</taxon>
    </lineage>
</organism>
<evidence type="ECO:0000313" key="3">
    <source>
        <dbReference type="Proteomes" id="UP001157134"/>
    </source>
</evidence>
<keyword evidence="3" id="KW-1185">Reference proteome</keyword>
<reference evidence="2 3" key="1">
    <citation type="submission" date="2023-03" db="EMBL/GenBank/DDBJ databases">
        <title>Thalassotalea loyana LMG 22536T draft genome sequence.</title>
        <authorList>
            <person name="Sawabe T."/>
        </authorList>
    </citation>
    <scope>NUCLEOTIDE SEQUENCE [LARGE SCALE GENOMIC DNA]</scope>
    <source>
        <strain evidence="2 3">LMG 22536</strain>
    </source>
</reference>
<dbReference type="CDD" id="cd07043">
    <property type="entry name" value="STAS_anti-anti-sigma_factors"/>
    <property type="match status" value="1"/>
</dbReference>
<dbReference type="InterPro" id="IPR002645">
    <property type="entry name" value="STAS_dom"/>
</dbReference>
<dbReference type="InterPro" id="IPR058548">
    <property type="entry name" value="MlaB-like_STAS"/>
</dbReference>
<dbReference type="EMBL" id="BSSV01000001">
    <property type="protein sequence ID" value="GLX84408.1"/>
    <property type="molecule type" value="Genomic_DNA"/>
</dbReference>
<proteinExistence type="predicted"/>
<dbReference type="SUPFAM" id="SSF52091">
    <property type="entry name" value="SpoIIaa-like"/>
    <property type="match status" value="1"/>
</dbReference>
<dbReference type="RefSeq" id="WP_284295976.1">
    <property type="nucleotide sequence ID" value="NZ_BSSV01000001.1"/>
</dbReference>
<sequence>MLINIEQNESNFVLSGELNRHTVPSIGKKHITPMLTFKQFSLDFAQVTHCDTAGLAWVLLVIEKAKAQQCEINFINLPQDMVKLAQLSAVDTLFSA</sequence>
<evidence type="ECO:0000259" key="1">
    <source>
        <dbReference type="PROSITE" id="PS50801"/>
    </source>
</evidence>
<dbReference type="PROSITE" id="PS50801">
    <property type="entry name" value="STAS"/>
    <property type="match status" value="1"/>
</dbReference>
<gene>
    <name evidence="2" type="ORF">tloyanaT_06600</name>
</gene>
<evidence type="ECO:0000313" key="2">
    <source>
        <dbReference type="EMBL" id="GLX84408.1"/>
    </source>
</evidence>
<name>A0ABQ6H8F1_9GAMM</name>
<dbReference type="Pfam" id="PF13466">
    <property type="entry name" value="STAS_2"/>
    <property type="match status" value="1"/>
</dbReference>
<protein>
    <recommendedName>
        <fullName evidence="1">STAS domain-containing protein</fullName>
    </recommendedName>
</protein>
<feature type="domain" description="STAS" evidence="1">
    <location>
        <begin position="12"/>
        <end position="96"/>
    </location>
</feature>